<keyword evidence="3" id="KW-1185">Reference proteome</keyword>
<dbReference type="Pfam" id="PF07027">
    <property type="entry name" value="DUF1318"/>
    <property type="match status" value="1"/>
</dbReference>
<accession>A0A494TCJ3</accession>
<proteinExistence type="predicted"/>
<evidence type="ECO:0000313" key="2">
    <source>
        <dbReference type="EMBL" id="AYJ87199.1"/>
    </source>
</evidence>
<dbReference type="KEGG" id="spha:D3Y57_16250"/>
<reference evidence="2 3" key="1">
    <citation type="submission" date="2018-09" db="EMBL/GenBank/DDBJ databases">
        <title>Sphingomonas peninsula sp. nov., isolated from fildes peninsula, Antarctic soil.</title>
        <authorList>
            <person name="Yingchao G."/>
        </authorList>
    </citation>
    <scope>NUCLEOTIDE SEQUENCE [LARGE SCALE GENOMIC DNA]</scope>
    <source>
        <strain evidence="2 3">YZ-8</strain>
    </source>
</reference>
<dbReference type="InterPro" id="IPR008309">
    <property type="entry name" value="YdbL"/>
</dbReference>
<dbReference type="OrthoDB" id="7474881at2"/>
<dbReference type="RefSeq" id="WP_121154260.1">
    <property type="nucleotide sequence ID" value="NZ_CP032829.1"/>
</dbReference>
<evidence type="ECO:0000313" key="3">
    <source>
        <dbReference type="Proteomes" id="UP000276254"/>
    </source>
</evidence>
<gene>
    <name evidence="2" type="ORF">D3Y57_16250</name>
</gene>
<feature type="chain" id="PRO_5019740633" evidence="1">
    <location>
        <begin position="25"/>
        <end position="107"/>
    </location>
</feature>
<dbReference type="AlphaFoldDB" id="A0A494TCJ3"/>
<name>A0A494TCJ3_SPHPE</name>
<feature type="signal peptide" evidence="1">
    <location>
        <begin position="1"/>
        <end position="24"/>
    </location>
</feature>
<evidence type="ECO:0000256" key="1">
    <source>
        <dbReference type="SAM" id="SignalP"/>
    </source>
</evidence>
<dbReference type="Proteomes" id="UP000276254">
    <property type="component" value="Chromosome"/>
</dbReference>
<keyword evidence="1" id="KW-0732">Signal</keyword>
<organism evidence="2 3">
    <name type="scientific">Sphingomonas paeninsulae</name>
    <dbReference type="NCBI Taxonomy" id="2319844"/>
    <lineage>
        <taxon>Bacteria</taxon>
        <taxon>Pseudomonadati</taxon>
        <taxon>Pseudomonadota</taxon>
        <taxon>Alphaproteobacteria</taxon>
        <taxon>Sphingomonadales</taxon>
        <taxon>Sphingomonadaceae</taxon>
        <taxon>Sphingomonas</taxon>
    </lineage>
</organism>
<sequence length="107" mass="10871">MIRKFALIAVVLTLSSGLTGVAYAQNAEVTAALNAGTVGEQADGYLGVLGSVSGNVKAEVEAINIKRRAAYTSLAAQRGVTVKDVAAAVGCTTLKKRGAELPAYCAN</sequence>
<protein>
    <submittedName>
        <fullName evidence="2">DUF1318 domain-containing protein</fullName>
    </submittedName>
</protein>
<dbReference type="EMBL" id="CP032829">
    <property type="protein sequence ID" value="AYJ87199.1"/>
    <property type="molecule type" value="Genomic_DNA"/>
</dbReference>